<comment type="subcellular location">
    <subcellularLocation>
        <location evidence="1">Cell membrane</location>
        <topology evidence="1">Multi-pass membrane protein</topology>
    </subcellularLocation>
</comment>
<keyword evidence="5 6" id="KW-0472">Membrane</keyword>
<dbReference type="GO" id="GO:0022857">
    <property type="term" value="F:transmembrane transporter activity"/>
    <property type="evidence" value="ECO:0007669"/>
    <property type="project" value="InterPro"/>
</dbReference>
<evidence type="ECO:0000313" key="9">
    <source>
        <dbReference type="Proteomes" id="UP001203207"/>
    </source>
</evidence>
<keyword evidence="3 6" id="KW-0812">Transmembrane</keyword>
<name>A0AAE3FUX5_9EURY</name>
<evidence type="ECO:0000256" key="4">
    <source>
        <dbReference type="ARBA" id="ARBA00022989"/>
    </source>
</evidence>
<feature type="transmembrane region" description="Helical" evidence="6">
    <location>
        <begin position="297"/>
        <end position="315"/>
    </location>
</feature>
<evidence type="ECO:0000256" key="2">
    <source>
        <dbReference type="ARBA" id="ARBA00022475"/>
    </source>
</evidence>
<feature type="domain" description="Major facilitator superfamily (MFS) profile" evidence="7">
    <location>
        <begin position="27"/>
        <end position="404"/>
    </location>
</feature>
<dbReference type="InterPro" id="IPR020846">
    <property type="entry name" value="MFS_dom"/>
</dbReference>
<dbReference type="RefSeq" id="WP_174652854.1">
    <property type="nucleotide sequence ID" value="NZ_JAKRVX010000001.1"/>
</dbReference>
<dbReference type="Pfam" id="PF07690">
    <property type="entry name" value="MFS_1"/>
    <property type="match status" value="1"/>
</dbReference>
<dbReference type="PANTHER" id="PTHR43124:SF3">
    <property type="entry name" value="CHLORAMPHENICOL EFFLUX PUMP RV0191"/>
    <property type="match status" value="1"/>
</dbReference>
<dbReference type="GO" id="GO:0005886">
    <property type="term" value="C:plasma membrane"/>
    <property type="evidence" value="ECO:0007669"/>
    <property type="project" value="UniProtKB-SubCell"/>
</dbReference>
<dbReference type="InterPro" id="IPR036259">
    <property type="entry name" value="MFS_trans_sf"/>
</dbReference>
<feature type="transmembrane region" description="Helical" evidence="6">
    <location>
        <begin position="321"/>
        <end position="342"/>
    </location>
</feature>
<feature type="transmembrane region" description="Helical" evidence="6">
    <location>
        <begin position="23"/>
        <end position="45"/>
    </location>
</feature>
<evidence type="ECO:0000259" key="7">
    <source>
        <dbReference type="PROSITE" id="PS50850"/>
    </source>
</evidence>
<feature type="transmembrane region" description="Helical" evidence="6">
    <location>
        <begin position="115"/>
        <end position="138"/>
    </location>
</feature>
<dbReference type="PANTHER" id="PTHR43124">
    <property type="entry name" value="PURINE EFFLUX PUMP PBUE"/>
    <property type="match status" value="1"/>
</dbReference>
<evidence type="ECO:0000256" key="1">
    <source>
        <dbReference type="ARBA" id="ARBA00004651"/>
    </source>
</evidence>
<keyword evidence="4 6" id="KW-1133">Transmembrane helix</keyword>
<accession>A0AAE3FUX5</accession>
<reference evidence="8" key="2">
    <citation type="submission" date="2022-02" db="EMBL/GenBank/DDBJ databases">
        <authorList>
            <person name="Elcheninov A.G."/>
            <person name="Sorokin D.Y."/>
            <person name="Kublanov I.V."/>
        </authorList>
    </citation>
    <scope>NUCLEOTIDE SEQUENCE</scope>
    <source>
        <strain evidence="8">AArc-St2</strain>
    </source>
</reference>
<evidence type="ECO:0000313" key="8">
    <source>
        <dbReference type="EMBL" id="MCL9815610.1"/>
    </source>
</evidence>
<feature type="transmembrane region" description="Helical" evidence="6">
    <location>
        <begin position="265"/>
        <end position="285"/>
    </location>
</feature>
<feature type="transmembrane region" description="Helical" evidence="6">
    <location>
        <begin position="381"/>
        <end position="401"/>
    </location>
</feature>
<organism evidence="8 9">
    <name type="scientific">Natronocalculus amylovorans</name>
    <dbReference type="NCBI Taxonomy" id="2917812"/>
    <lineage>
        <taxon>Archaea</taxon>
        <taxon>Methanobacteriati</taxon>
        <taxon>Methanobacteriota</taxon>
        <taxon>Stenosarchaea group</taxon>
        <taxon>Halobacteria</taxon>
        <taxon>Halobacteriales</taxon>
        <taxon>Haloferacaceae</taxon>
        <taxon>Natronocalculus</taxon>
    </lineage>
</organism>
<dbReference type="SUPFAM" id="SSF103473">
    <property type="entry name" value="MFS general substrate transporter"/>
    <property type="match status" value="1"/>
</dbReference>
<protein>
    <submittedName>
        <fullName evidence="8">MFS transporter</fullName>
    </submittedName>
</protein>
<proteinExistence type="predicted"/>
<feature type="transmembrane region" description="Helical" evidence="6">
    <location>
        <begin position="182"/>
        <end position="201"/>
    </location>
</feature>
<dbReference type="PROSITE" id="PS50850">
    <property type="entry name" value="MFS"/>
    <property type="match status" value="1"/>
</dbReference>
<dbReference type="InterPro" id="IPR050189">
    <property type="entry name" value="MFS_Efflux_Transporters"/>
</dbReference>
<feature type="transmembrane region" description="Helical" evidence="6">
    <location>
        <begin position="354"/>
        <end position="375"/>
    </location>
</feature>
<feature type="transmembrane region" description="Helical" evidence="6">
    <location>
        <begin position="65"/>
        <end position="84"/>
    </location>
</feature>
<feature type="transmembrane region" description="Helical" evidence="6">
    <location>
        <begin position="150"/>
        <end position="176"/>
    </location>
</feature>
<dbReference type="EMBL" id="JAKRVX010000001">
    <property type="protein sequence ID" value="MCL9815610.1"/>
    <property type="molecule type" value="Genomic_DNA"/>
</dbReference>
<evidence type="ECO:0000256" key="5">
    <source>
        <dbReference type="ARBA" id="ARBA00023136"/>
    </source>
</evidence>
<dbReference type="InterPro" id="IPR011701">
    <property type="entry name" value="MFS"/>
</dbReference>
<sequence length="404" mass="42996">MSTRAQQATNRLKKSVHELWRDGNGWILVSISLGWFLSIGVRLVYPAIAPFFRTEFELTLGTTGFLLTVLWGAYAIGHIPGGVVGDRFGEGRILVISSILAAATVLAVATAVNVWMLFAATITFGLATALFGPMRFTVFTDIYEHRAGSAVGITMAAGSAGNVVLPIVATAIATYLTWRYSFLLFAPFFLLVAIALWRTVPARTSTGARAVEELSSRTIARIWEGISHGVIPTVVLIQICFSFMFQGFTGFYPTYLIDVKGVSPTSAATLFGLFFAMSFLIQPLAGAMMDRIGSRPTLIGILGVSAIGLWLLPFVDGLFLLVAVTVVLSILSGCAVVTQTYIADELPADMKGTGLGTVKAGWMLIGATSPLIIGALGDSGYFAESFLLLAAVGTIGLVITVTRL</sequence>
<reference evidence="8" key="1">
    <citation type="journal article" date="2022" name="Syst. Appl. Microbiol.">
        <title>Natronocalculus amylovorans gen. nov., sp. nov., and Natranaeroarchaeum aerophilus sp. nov., dominant culturable amylolytic natronoarchaea from hypersaline soda lakes in southwestern Siberia.</title>
        <authorList>
            <person name="Sorokin D.Y."/>
            <person name="Elcheninov A.G."/>
            <person name="Khizhniak T.V."/>
            <person name="Koenen M."/>
            <person name="Bale N.J."/>
            <person name="Damste J.S.S."/>
            <person name="Kublanov I.V."/>
        </authorList>
    </citation>
    <scope>NUCLEOTIDE SEQUENCE</scope>
    <source>
        <strain evidence="8">AArc-St2</strain>
    </source>
</reference>
<evidence type="ECO:0000256" key="6">
    <source>
        <dbReference type="SAM" id="Phobius"/>
    </source>
</evidence>
<gene>
    <name evidence="8" type="ORF">AArcSt2_01490</name>
</gene>
<comment type="caution">
    <text evidence="8">The sequence shown here is derived from an EMBL/GenBank/DDBJ whole genome shotgun (WGS) entry which is preliminary data.</text>
</comment>
<keyword evidence="2" id="KW-1003">Cell membrane</keyword>
<feature type="transmembrane region" description="Helical" evidence="6">
    <location>
        <begin position="91"/>
        <end position="109"/>
    </location>
</feature>
<dbReference type="Proteomes" id="UP001203207">
    <property type="component" value="Unassembled WGS sequence"/>
</dbReference>
<evidence type="ECO:0000256" key="3">
    <source>
        <dbReference type="ARBA" id="ARBA00022692"/>
    </source>
</evidence>
<dbReference type="AlphaFoldDB" id="A0AAE3FUX5"/>
<feature type="transmembrane region" description="Helical" evidence="6">
    <location>
        <begin position="222"/>
        <end position="245"/>
    </location>
</feature>
<keyword evidence="9" id="KW-1185">Reference proteome</keyword>
<dbReference type="Gene3D" id="1.20.1250.20">
    <property type="entry name" value="MFS general substrate transporter like domains"/>
    <property type="match status" value="2"/>
</dbReference>